<keyword evidence="1" id="KW-0489">Methyltransferase</keyword>
<evidence type="ECO:0000313" key="2">
    <source>
        <dbReference type="Proteomes" id="UP000549765"/>
    </source>
</evidence>
<dbReference type="RefSeq" id="WP_168721753.1">
    <property type="nucleotide sequence ID" value="NZ_JAAXPN010000002.1"/>
</dbReference>
<dbReference type="Proteomes" id="UP000549765">
    <property type="component" value="Unassembled WGS sequence"/>
</dbReference>
<keyword evidence="2" id="KW-1185">Reference proteome</keyword>
<protein>
    <submittedName>
        <fullName evidence="1">SAM-dependent methyltransferase</fullName>
    </submittedName>
</protein>
<organism evidence="1 2">
    <name type="scientific">Periweissella fabalis</name>
    <dbReference type="NCBI Taxonomy" id="1070421"/>
    <lineage>
        <taxon>Bacteria</taxon>
        <taxon>Bacillati</taxon>
        <taxon>Bacillota</taxon>
        <taxon>Bacilli</taxon>
        <taxon>Lactobacillales</taxon>
        <taxon>Lactobacillaceae</taxon>
        <taxon>Periweissella</taxon>
    </lineage>
</organism>
<gene>
    <name evidence="1" type="ORF">HF964_03910</name>
</gene>
<keyword evidence="1" id="KW-0808">Transferase</keyword>
<comment type="caution">
    <text evidence="1">The sequence shown here is derived from an EMBL/GenBank/DDBJ whole genome shotgun (WGS) entry which is preliminary data.</text>
</comment>
<name>A0A7X6N3H2_9LACO</name>
<accession>A0A7X6N3H2</accession>
<dbReference type="AlphaFoldDB" id="A0A7X6N3H2"/>
<evidence type="ECO:0000313" key="1">
    <source>
        <dbReference type="EMBL" id="NKZ23954.1"/>
    </source>
</evidence>
<sequence>MQPKKLKKLKKQFKPETTFTSSYLSRIVGYQKLYDAILPIKLLLNHILNADHRLQNGLEPQPLPPLLLPDNIQDVIYEYVNQQYAPKDPRGDALWELLINPLADLDHDLRDFRDYLSSQYGMWAYTNAVFLQDLSTYLAGAPVLEIMAGNGYISAGLRARNSSQLIYTTDDTSWLNENATGKHPVTTIEPLDALAAIDKYGNQVAYVIMSWSPDGLDIDWQVLQKLRTKYPLVKFLVIGEKDGATNSTIFWQNADLTLVPELNVYYQSFDLINEQVYLVK</sequence>
<proteinExistence type="predicted"/>
<dbReference type="EMBL" id="JAAXPN010000002">
    <property type="protein sequence ID" value="NKZ23954.1"/>
    <property type="molecule type" value="Genomic_DNA"/>
</dbReference>
<dbReference type="GO" id="GO:0032259">
    <property type="term" value="P:methylation"/>
    <property type="evidence" value="ECO:0007669"/>
    <property type="project" value="UniProtKB-KW"/>
</dbReference>
<dbReference type="GO" id="GO:0008168">
    <property type="term" value="F:methyltransferase activity"/>
    <property type="evidence" value="ECO:0007669"/>
    <property type="project" value="UniProtKB-KW"/>
</dbReference>
<reference evidence="1 2" key="1">
    <citation type="submission" date="2020-04" db="EMBL/GenBank/DDBJ databases">
        <title>MicrobeNet Type strains.</title>
        <authorList>
            <person name="Nicholson A.C."/>
        </authorList>
    </citation>
    <scope>NUCLEOTIDE SEQUENCE [LARGE SCALE GENOMIC DNA]</scope>
    <source>
        <strain evidence="1 2">CCUG 61472</strain>
    </source>
</reference>